<evidence type="ECO:0000313" key="3">
    <source>
        <dbReference type="Proteomes" id="UP000606786"/>
    </source>
</evidence>
<gene>
    <name evidence="2" type="ORF">CCAP1982_LOCUS19701</name>
</gene>
<keyword evidence="3" id="KW-1185">Reference proteome</keyword>
<feature type="signal peptide" evidence="1">
    <location>
        <begin position="1"/>
        <end position="27"/>
    </location>
</feature>
<protein>
    <submittedName>
        <fullName evidence="2">(Mediterranean fruit fly) hypothetical protein</fullName>
    </submittedName>
</protein>
<sequence>MHDTSPPPLLLLLLLLTAGGKLQNVIATCFSSQIRAFGASCRGGIHQCTSPSVELLGSTRSVDSQIQSEQNKCLVFQTNSTGAVNVPKI</sequence>
<name>A0A811VBJ3_CERCA</name>
<feature type="chain" id="PRO_5032421605" evidence="1">
    <location>
        <begin position="28"/>
        <end position="89"/>
    </location>
</feature>
<evidence type="ECO:0000256" key="1">
    <source>
        <dbReference type="SAM" id="SignalP"/>
    </source>
</evidence>
<evidence type="ECO:0000313" key="2">
    <source>
        <dbReference type="EMBL" id="CAD7011612.1"/>
    </source>
</evidence>
<dbReference type="AlphaFoldDB" id="A0A811VBJ3"/>
<accession>A0A811VBJ3</accession>
<organism evidence="2 3">
    <name type="scientific">Ceratitis capitata</name>
    <name type="common">Mediterranean fruit fly</name>
    <name type="synonym">Tephritis capitata</name>
    <dbReference type="NCBI Taxonomy" id="7213"/>
    <lineage>
        <taxon>Eukaryota</taxon>
        <taxon>Metazoa</taxon>
        <taxon>Ecdysozoa</taxon>
        <taxon>Arthropoda</taxon>
        <taxon>Hexapoda</taxon>
        <taxon>Insecta</taxon>
        <taxon>Pterygota</taxon>
        <taxon>Neoptera</taxon>
        <taxon>Endopterygota</taxon>
        <taxon>Diptera</taxon>
        <taxon>Brachycera</taxon>
        <taxon>Muscomorpha</taxon>
        <taxon>Tephritoidea</taxon>
        <taxon>Tephritidae</taxon>
        <taxon>Ceratitis</taxon>
        <taxon>Ceratitis</taxon>
    </lineage>
</organism>
<dbReference type="Proteomes" id="UP000606786">
    <property type="component" value="Unassembled WGS sequence"/>
</dbReference>
<comment type="caution">
    <text evidence="2">The sequence shown here is derived from an EMBL/GenBank/DDBJ whole genome shotgun (WGS) entry which is preliminary data.</text>
</comment>
<reference evidence="2" key="1">
    <citation type="submission" date="2020-11" db="EMBL/GenBank/DDBJ databases">
        <authorList>
            <person name="Whitehead M."/>
        </authorList>
    </citation>
    <scope>NUCLEOTIDE SEQUENCE</scope>
    <source>
        <strain evidence="2">EGII</strain>
    </source>
</reference>
<keyword evidence="1" id="KW-0732">Signal</keyword>
<dbReference type="EMBL" id="CAJHJT010000056">
    <property type="protein sequence ID" value="CAD7011612.1"/>
    <property type="molecule type" value="Genomic_DNA"/>
</dbReference>
<proteinExistence type="predicted"/>